<dbReference type="AlphaFoldDB" id="C5FF20"/>
<dbReference type="OrthoDB" id="4174332at2759"/>
<dbReference type="STRING" id="554155.C5FF20"/>
<evidence type="ECO:0000256" key="1">
    <source>
        <dbReference type="SAM" id="Phobius"/>
    </source>
</evidence>
<keyword evidence="1" id="KW-0472">Membrane</keyword>
<dbReference type="Proteomes" id="UP000002035">
    <property type="component" value="Unassembled WGS sequence"/>
</dbReference>
<dbReference type="HOGENOM" id="CLU_1474827_0_0_1"/>
<dbReference type="EMBL" id="DS995701">
    <property type="protein sequence ID" value="EEQ28314.1"/>
    <property type="molecule type" value="Genomic_DNA"/>
</dbReference>
<feature type="transmembrane region" description="Helical" evidence="1">
    <location>
        <begin position="7"/>
        <end position="30"/>
    </location>
</feature>
<sequence>MEKLFDVFMMTFVALFLTVPFVSIFIILVWPELEKALDAAVVRWIVKIRKVKGIFDAKESRRQQEERIRLMRNIDHDIRVLKQRDIFLRAMVLEFAAEGKVEEIEGLDFIGPKNWRKKLADSKERLRTHEGYCESLFYTAPEWPKICVRAEVAVQEVADAAGGPGPRHSSDSARGELFFMSAV</sequence>
<dbReference type="GeneID" id="9228639"/>
<keyword evidence="1" id="KW-0812">Transmembrane</keyword>
<name>C5FF20_ARTOC</name>
<accession>C5FF20</accession>
<dbReference type="VEuPathDB" id="FungiDB:MCYG_01202"/>
<reference evidence="3" key="1">
    <citation type="journal article" date="2012" name="MBio">
        <title>Comparative genome analysis of Trichophyton rubrum and related dermatophytes reveals candidate genes involved in infection.</title>
        <authorList>
            <person name="Martinez D.A."/>
            <person name="Oliver B.G."/>
            <person name="Graeser Y."/>
            <person name="Goldberg J.M."/>
            <person name="Li W."/>
            <person name="Martinez-Rossi N.M."/>
            <person name="Monod M."/>
            <person name="Shelest E."/>
            <person name="Barton R.C."/>
            <person name="Birch E."/>
            <person name="Brakhage A.A."/>
            <person name="Chen Z."/>
            <person name="Gurr S.J."/>
            <person name="Heiman D."/>
            <person name="Heitman J."/>
            <person name="Kosti I."/>
            <person name="Rossi A."/>
            <person name="Saif S."/>
            <person name="Samalova M."/>
            <person name="Saunders C.W."/>
            <person name="Shea T."/>
            <person name="Summerbell R.C."/>
            <person name="Xu J."/>
            <person name="Young S."/>
            <person name="Zeng Q."/>
            <person name="Birren B.W."/>
            <person name="Cuomo C.A."/>
            <person name="White T.C."/>
        </authorList>
    </citation>
    <scope>NUCLEOTIDE SEQUENCE [LARGE SCALE GENOMIC DNA]</scope>
    <source>
        <strain evidence="3">ATCC MYA-4605 / CBS 113480</strain>
    </source>
</reference>
<protein>
    <submittedName>
        <fullName evidence="2">Uncharacterized protein</fullName>
    </submittedName>
</protein>
<proteinExistence type="predicted"/>
<dbReference type="RefSeq" id="XP_002851098.1">
    <property type="nucleotide sequence ID" value="XM_002851052.1"/>
</dbReference>
<keyword evidence="1" id="KW-1133">Transmembrane helix</keyword>
<keyword evidence="3" id="KW-1185">Reference proteome</keyword>
<gene>
    <name evidence="2" type="ORF">MCYG_01202</name>
</gene>
<evidence type="ECO:0000313" key="3">
    <source>
        <dbReference type="Proteomes" id="UP000002035"/>
    </source>
</evidence>
<organism evidence="2 3">
    <name type="scientific">Arthroderma otae (strain ATCC MYA-4605 / CBS 113480)</name>
    <name type="common">Microsporum canis</name>
    <dbReference type="NCBI Taxonomy" id="554155"/>
    <lineage>
        <taxon>Eukaryota</taxon>
        <taxon>Fungi</taxon>
        <taxon>Dikarya</taxon>
        <taxon>Ascomycota</taxon>
        <taxon>Pezizomycotina</taxon>
        <taxon>Eurotiomycetes</taxon>
        <taxon>Eurotiomycetidae</taxon>
        <taxon>Onygenales</taxon>
        <taxon>Arthrodermataceae</taxon>
        <taxon>Microsporum</taxon>
    </lineage>
</organism>
<evidence type="ECO:0000313" key="2">
    <source>
        <dbReference type="EMBL" id="EEQ28314.1"/>
    </source>
</evidence>